<feature type="domain" description="Endonuclease/exonuclease/phosphatase" evidence="2">
    <location>
        <begin position="130"/>
        <end position="385"/>
    </location>
</feature>
<evidence type="ECO:0000313" key="3">
    <source>
        <dbReference type="EMBL" id="PRY29837.1"/>
    </source>
</evidence>
<gene>
    <name evidence="3" type="ORF">CLV70_1055</name>
</gene>
<keyword evidence="4" id="KW-1185">Reference proteome</keyword>
<accession>A0A2T0S8S8</accession>
<dbReference type="AlphaFoldDB" id="A0A2T0S8S8"/>
<dbReference type="Proteomes" id="UP000239209">
    <property type="component" value="Unassembled WGS sequence"/>
</dbReference>
<organism evidence="3 4">
    <name type="scientific">Pseudosporangium ferrugineum</name>
    <dbReference type="NCBI Taxonomy" id="439699"/>
    <lineage>
        <taxon>Bacteria</taxon>
        <taxon>Bacillati</taxon>
        <taxon>Actinomycetota</taxon>
        <taxon>Actinomycetes</taxon>
        <taxon>Micromonosporales</taxon>
        <taxon>Micromonosporaceae</taxon>
        <taxon>Pseudosporangium</taxon>
    </lineage>
</organism>
<proteinExistence type="predicted"/>
<reference evidence="3 4" key="1">
    <citation type="submission" date="2018-03" db="EMBL/GenBank/DDBJ databases">
        <title>Genomic Encyclopedia of Archaeal and Bacterial Type Strains, Phase II (KMG-II): from individual species to whole genera.</title>
        <authorList>
            <person name="Goeker M."/>
        </authorList>
    </citation>
    <scope>NUCLEOTIDE SEQUENCE [LARGE SCALE GENOMIC DNA]</scope>
    <source>
        <strain evidence="3 4">DSM 45348</strain>
    </source>
</reference>
<feature type="transmembrane region" description="Helical" evidence="1">
    <location>
        <begin position="68"/>
        <end position="86"/>
    </location>
</feature>
<dbReference type="RefSeq" id="WP_106126543.1">
    <property type="nucleotide sequence ID" value="NZ_PVZG01000005.1"/>
</dbReference>
<dbReference type="EMBL" id="PVZG01000005">
    <property type="protein sequence ID" value="PRY29837.1"/>
    <property type="molecule type" value="Genomic_DNA"/>
</dbReference>
<evidence type="ECO:0000256" key="1">
    <source>
        <dbReference type="SAM" id="Phobius"/>
    </source>
</evidence>
<dbReference type="InterPro" id="IPR036691">
    <property type="entry name" value="Endo/exonu/phosph_ase_sf"/>
</dbReference>
<comment type="caution">
    <text evidence="3">The sequence shown here is derived from an EMBL/GenBank/DDBJ whole genome shotgun (WGS) entry which is preliminary data.</text>
</comment>
<keyword evidence="3" id="KW-0255">Endonuclease</keyword>
<evidence type="ECO:0000259" key="2">
    <source>
        <dbReference type="Pfam" id="PF03372"/>
    </source>
</evidence>
<dbReference type="InterPro" id="IPR005135">
    <property type="entry name" value="Endo/exonuclease/phosphatase"/>
</dbReference>
<keyword evidence="1" id="KW-0812">Transmembrane</keyword>
<keyword evidence="1" id="KW-1133">Transmembrane helix</keyword>
<dbReference type="OrthoDB" id="3541033at2"/>
<sequence>MTATLDEAVPAVLPPAPSRRRRAARLLRRWYGWALVGVTVLWLSYNVVRRVTTGRWHWSILLDSAPPVFLIAVPLALALASAAACGPRRRWAAALALAGLLPGVDQVGVNVAALGAGERPVPPGAIHLFTWNTNYWGMSNEDPEAQYRFLRKQNADVYLLQEHVIWVPGTAEVGYLPVQDDAKLRAEFPGYHIARRSELVTVSRFPIVAQPLFGPAAELPSDAPFNEVFARDKTLRTDLRIGSRVLSVYNVHVTVPTAIDLNFLNPQVDMDSYYRRKFEWRQAEVRAVADDVRHNPNPSVISGDFNATSSMGTLDPLRAVTDDATRAGTQVLPLSWRFNAPMNFSWDSPLAGLPLPFWRIDWTFTRGAVAVHRYELVSSEWLSDHRPQDLWFSLT</sequence>
<protein>
    <submittedName>
        <fullName evidence="3">Endonuclease/exonuclease/phosphatase (EEP) superfamily protein YafD</fullName>
    </submittedName>
</protein>
<keyword evidence="3" id="KW-0540">Nuclease</keyword>
<keyword evidence="3" id="KW-0269">Exonuclease</keyword>
<dbReference type="SUPFAM" id="SSF56219">
    <property type="entry name" value="DNase I-like"/>
    <property type="match status" value="1"/>
</dbReference>
<name>A0A2T0S8S8_9ACTN</name>
<dbReference type="GO" id="GO:0004527">
    <property type="term" value="F:exonuclease activity"/>
    <property type="evidence" value="ECO:0007669"/>
    <property type="project" value="UniProtKB-KW"/>
</dbReference>
<keyword evidence="3" id="KW-0378">Hydrolase</keyword>
<feature type="transmembrane region" description="Helical" evidence="1">
    <location>
        <begin position="30"/>
        <end position="48"/>
    </location>
</feature>
<dbReference type="GO" id="GO:0004519">
    <property type="term" value="F:endonuclease activity"/>
    <property type="evidence" value="ECO:0007669"/>
    <property type="project" value="UniProtKB-KW"/>
</dbReference>
<keyword evidence="1" id="KW-0472">Membrane</keyword>
<evidence type="ECO:0000313" key="4">
    <source>
        <dbReference type="Proteomes" id="UP000239209"/>
    </source>
</evidence>
<dbReference type="Gene3D" id="3.60.10.10">
    <property type="entry name" value="Endonuclease/exonuclease/phosphatase"/>
    <property type="match status" value="1"/>
</dbReference>
<dbReference type="Pfam" id="PF03372">
    <property type="entry name" value="Exo_endo_phos"/>
    <property type="match status" value="1"/>
</dbReference>